<dbReference type="AlphaFoldDB" id="A0A1I3S7Y7"/>
<sequence length="163" mass="18178">MQYAAFRDAATETMTDTYRRDVNDGLSFPPSETELFQTIRSDPTAWQPNLEALLRDPEVDFFTKYGAAATMLDLPAGRRADILTLLLDEAERDPAMMEIALAFAYGSWRGGSFVRSSLLADSAPIDDGLDPRVRPVLRRLYDHPLLPADQRGPDWPLGEIFGG</sequence>
<evidence type="ECO:0000313" key="1">
    <source>
        <dbReference type="EMBL" id="SFJ54924.1"/>
    </source>
</evidence>
<organism evidence="1 2">
    <name type="scientific">Jannaschia pohangensis</name>
    <dbReference type="NCBI Taxonomy" id="390807"/>
    <lineage>
        <taxon>Bacteria</taxon>
        <taxon>Pseudomonadati</taxon>
        <taxon>Pseudomonadota</taxon>
        <taxon>Alphaproteobacteria</taxon>
        <taxon>Rhodobacterales</taxon>
        <taxon>Roseobacteraceae</taxon>
        <taxon>Jannaschia</taxon>
    </lineage>
</organism>
<evidence type="ECO:0000313" key="2">
    <source>
        <dbReference type="Proteomes" id="UP000199110"/>
    </source>
</evidence>
<gene>
    <name evidence="1" type="ORF">SAMN04488095_3055</name>
</gene>
<dbReference type="RefSeq" id="WP_092782704.1">
    <property type="nucleotide sequence ID" value="NZ_FORA01000004.1"/>
</dbReference>
<reference evidence="1 2" key="1">
    <citation type="submission" date="2016-10" db="EMBL/GenBank/DDBJ databases">
        <authorList>
            <person name="de Groot N.N."/>
        </authorList>
    </citation>
    <scope>NUCLEOTIDE SEQUENCE [LARGE SCALE GENOMIC DNA]</scope>
    <source>
        <strain evidence="1 2">DSM 19073</strain>
    </source>
</reference>
<keyword evidence="2" id="KW-1185">Reference proteome</keyword>
<name>A0A1I3S7Y7_9RHOB</name>
<dbReference type="EMBL" id="FORA01000004">
    <property type="protein sequence ID" value="SFJ54924.1"/>
    <property type="molecule type" value="Genomic_DNA"/>
</dbReference>
<dbReference type="Proteomes" id="UP000199110">
    <property type="component" value="Unassembled WGS sequence"/>
</dbReference>
<protein>
    <submittedName>
        <fullName evidence="1">Uncharacterized protein</fullName>
    </submittedName>
</protein>
<accession>A0A1I3S7Y7</accession>
<dbReference type="STRING" id="390807.SAMN04488095_3055"/>
<proteinExistence type="predicted"/>